<protein>
    <recommendedName>
        <fullName evidence="6">JAB domain-containing protein</fullName>
    </recommendedName>
</protein>
<dbReference type="GO" id="GO:0008237">
    <property type="term" value="F:metallopeptidase activity"/>
    <property type="evidence" value="ECO:0007669"/>
    <property type="project" value="UniProtKB-KW"/>
</dbReference>
<evidence type="ECO:0000256" key="2">
    <source>
        <dbReference type="ARBA" id="ARBA00022723"/>
    </source>
</evidence>
<dbReference type="Proteomes" id="UP000737113">
    <property type="component" value="Unassembled WGS sequence"/>
</dbReference>
<dbReference type="Gene3D" id="3.40.140.10">
    <property type="entry name" value="Cytidine Deaminase, domain 2"/>
    <property type="match status" value="1"/>
</dbReference>
<keyword evidence="4" id="KW-0862">Zinc</keyword>
<name>A0A972FYY2_9GAMM</name>
<dbReference type="SUPFAM" id="SSF102712">
    <property type="entry name" value="JAB1/MPN domain"/>
    <property type="match status" value="1"/>
</dbReference>
<evidence type="ECO:0000313" key="8">
    <source>
        <dbReference type="Proteomes" id="UP000737113"/>
    </source>
</evidence>
<dbReference type="EMBL" id="JAAXYH010000002">
    <property type="protein sequence ID" value="NMH64456.1"/>
    <property type="molecule type" value="Genomic_DNA"/>
</dbReference>
<accession>A0A972FYY2</accession>
<keyword evidence="2" id="KW-0479">Metal-binding</keyword>
<keyword evidence="5" id="KW-0482">Metalloprotease</keyword>
<gene>
    <name evidence="7" type="ORF">HC757_04660</name>
</gene>
<proteinExistence type="predicted"/>
<evidence type="ECO:0000256" key="3">
    <source>
        <dbReference type="ARBA" id="ARBA00022801"/>
    </source>
</evidence>
<evidence type="ECO:0000313" key="7">
    <source>
        <dbReference type="EMBL" id="NMH64456.1"/>
    </source>
</evidence>
<dbReference type="RefSeq" id="WP_169563132.1">
    <property type="nucleotide sequence ID" value="NZ_JAAXYH010000002.1"/>
</dbReference>
<dbReference type="InterPro" id="IPR028090">
    <property type="entry name" value="JAB_dom_prok"/>
</dbReference>
<keyword evidence="3" id="KW-0378">Hydrolase</keyword>
<dbReference type="GO" id="GO:0046872">
    <property type="term" value="F:metal ion binding"/>
    <property type="evidence" value="ECO:0007669"/>
    <property type="project" value="UniProtKB-KW"/>
</dbReference>
<feature type="domain" description="JAB" evidence="6">
    <location>
        <begin position="34"/>
        <end position="138"/>
    </location>
</feature>
<keyword evidence="8" id="KW-1185">Reference proteome</keyword>
<evidence type="ECO:0000256" key="4">
    <source>
        <dbReference type="ARBA" id="ARBA00022833"/>
    </source>
</evidence>
<comment type="caution">
    <text evidence="7">The sequence shown here is derived from an EMBL/GenBank/DDBJ whole genome shotgun (WGS) entry which is preliminary data.</text>
</comment>
<evidence type="ECO:0000256" key="5">
    <source>
        <dbReference type="ARBA" id="ARBA00023049"/>
    </source>
</evidence>
<evidence type="ECO:0000256" key="1">
    <source>
        <dbReference type="ARBA" id="ARBA00022670"/>
    </source>
</evidence>
<evidence type="ECO:0000259" key="6">
    <source>
        <dbReference type="Pfam" id="PF14464"/>
    </source>
</evidence>
<dbReference type="Pfam" id="PF14464">
    <property type="entry name" value="Prok-JAB"/>
    <property type="match status" value="1"/>
</dbReference>
<sequence length="163" mass="18571">MANDYIFDVDVHGALHITNDFINRIKNFRQIRSNDKESGGVILGSHLALDGWLSIVDFTQPQPADKCSRYHFHRSSMHNELVNKIWHASNKTITYLGLWHTHPEPNPIPSKQDHSDWEDAVRNSKFDGNALLFMIIGTSHIGIWLGVKNKSQFIKIGTINLGE</sequence>
<dbReference type="GO" id="GO:0006508">
    <property type="term" value="P:proteolysis"/>
    <property type="evidence" value="ECO:0007669"/>
    <property type="project" value="UniProtKB-KW"/>
</dbReference>
<reference evidence="7" key="1">
    <citation type="submission" date="2020-04" db="EMBL/GenBank/DDBJ databases">
        <title>Description of Shewanella salipaludis sp. nov., isolated from a salt marsh.</title>
        <authorList>
            <person name="Park S."/>
            <person name="Yoon J.-H."/>
        </authorList>
    </citation>
    <scope>NUCLEOTIDE SEQUENCE</scope>
    <source>
        <strain evidence="7">SHSM-M6</strain>
    </source>
</reference>
<keyword evidence="1" id="KW-0645">Protease</keyword>
<organism evidence="7 8">
    <name type="scientific">Shewanella salipaludis</name>
    <dbReference type="NCBI Taxonomy" id="2723052"/>
    <lineage>
        <taxon>Bacteria</taxon>
        <taxon>Pseudomonadati</taxon>
        <taxon>Pseudomonadota</taxon>
        <taxon>Gammaproteobacteria</taxon>
        <taxon>Alteromonadales</taxon>
        <taxon>Shewanellaceae</taxon>
        <taxon>Shewanella</taxon>
    </lineage>
</organism>
<dbReference type="AlphaFoldDB" id="A0A972FYY2"/>